<name>A0A8D5JGR0_9BACT</name>
<reference evidence="2" key="1">
    <citation type="submission" date="2020-09" db="EMBL/GenBank/DDBJ databases">
        <title>Desulfogranum mesoprofundum gen. nov., sp. nov., a novel mesophilic, sulfate-reducing chemolithoautotroph isolated from a deep-sea hydrothermal vent chimney in the Suiyo Seamount.</title>
        <authorList>
            <person name="Hashimoto Y."/>
            <person name="Nakagawa S."/>
        </authorList>
    </citation>
    <scope>NUCLEOTIDE SEQUENCE</scope>
    <source>
        <strain evidence="2">KT2</strain>
    </source>
</reference>
<dbReference type="Proteomes" id="UP000826725">
    <property type="component" value="Chromosome"/>
</dbReference>
<dbReference type="KEGG" id="dbk:DGMP_11770"/>
<feature type="domain" description="HTH cro/C1-type" evidence="1">
    <location>
        <begin position="20"/>
        <end position="71"/>
    </location>
</feature>
<organism evidence="2 3">
    <name type="scientific">Desulfomarina profundi</name>
    <dbReference type="NCBI Taxonomy" id="2772557"/>
    <lineage>
        <taxon>Bacteria</taxon>
        <taxon>Pseudomonadati</taxon>
        <taxon>Thermodesulfobacteriota</taxon>
        <taxon>Desulfobulbia</taxon>
        <taxon>Desulfobulbales</taxon>
        <taxon>Desulfobulbaceae</taxon>
        <taxon>Desulfomarina</taxon>
    </lineage>
</organism>
<evidence type="ECO:0000259" key="1">
    <source>
        <dbReference type="PROSITE" id="PS50943"/>
    </source>
</evidence>
<dbReference type="CDD" id="cd00093">
    <property type="entry name" value="HTH_XRE"/>
    <property type="match status" value="1"/>
</dbReference>
<sequence>MLPNLLTPNEMQAQLARRCKTLRLTAGYKRATLANRSGVSEGSLKRFEDIGEISLKNLLRLAHALGRLPEFAPLFQPPEAESLAELKSTAEKPVPKRGRI</sequence>
<gene>
    <name evidence="2" type="ORF">DGMP_11770</name>
</gene>
<dbReference type="EMBL" id="AP024086">
    <property type="protein sequence ID" value="BCL60484.1"/>
    <property type="molecule type" value="Genomic_DNA"/>
</dbReference>
<accession>A0A8D5JGR0</accession>
<dbReference type="AlphaFoldDB" id="A0A8D5JGR0"/>
<dbReference type="InterPro" id="IPR001387">
    <property type="entry name" value="Cro/C1-type_HTH"/>
</dbReference>
<proteinExistence type="predicted"/>
<dbReference type="RefSeq" id="WP_228856606.1">
    <property type="nucleotide sequence ID" value="NZ_AP024086.1"/>
</dbReference>
<dbReference type="PROSITE" id="PS50943">
    <property type="entry name" value="HTH_CROC1"/>
    <property type="match status" value="1"/>
</dbReference>
<protein>
    <submittedName>
        <fullName evidence="2">Transcriptional regulator</fullName>
    </submittedName>
</protein>
<keyword evidence="3" id="KW-1185">Reference proteome</keyword>
<evidence type="ECO:0000313" key="2">
    <source>
        <dbReference type="EMBL" id="BCL60484.1"/>
    </source>
</evidence>
<evidence type="ECO:0000313" key="3">
    <source>
        <dbReference type="Proteomes" id="UP000826725"/>
    </source>
</evidence>